<sequence>MKRIIPALLATAVASSALAQQPAASLPRFADPANLSGERMQPRDGRELPIDQGKRGLEQMLRRLNTRASILNIVAHPDDEDGGMLTFYARGMGARVADLSLTRGEGGQNAMTGDFEDALGLLRTQELLANDRYVGITQMFGTEVDFGFSKTKAESFGKWTHERVLYDAVRAIRIFRPLVITSTWIGGVTDGHGQHQVSGQIAQEAFVAAGDPKVFPEMEKEGIYPWQPLRVYARVPHSAISKQGLYDYATNQYVPAEFHNYVTGKTSSTPPEADVGVHEGQVDPLLSAEGEGPVSYVQFARRGLSQQKSQMGPGGRSAPEGAFDVAYHLYGSRVAQEMAGPKRDFFDGIDTSLVGIADVAPEAPASLRTGLQHVQSLLDQATQKLPSGSLKEIDALLQQSAASMDELLSSLREANAQNGDSSFLSLSAQERASLRHELLAKRAEIDEARYFALGIHLQASAPSVSGDIAPGNPLAITVQYDAPYATLDEAKLWELNIRSESNGTANPQASTILLTANDIARFRPTLPYFKRNNIEQPIYDLTAEVLRNAPLSHPPLIVQAKITAGLSFTVPVVVTNGADQQPLQILPSTPELRAHLRAVGYGDLPRTNFIERPAKFIAPAGLRLPEKRRIGYLPGTGDAVPEALAAMGLHATKLTVGDLTAQQLSAFDTVILGVRTYAAHSDLHGSPTQELLEFARNGGNVIVQYQTTEFVADDAPFPLSLGANEKVVDETAPVKLLDAKNTLLTTPNVVTSADFNGWVEERGHGFLETWDARYTALTETHDPGAAEEHILPQKPQRGGIITASLGKGHWTYVAFALYRQFPEAVPGAYRLFANLLAQ</sequence>
<name>A0ABW1ZDZ5_9BACT</name>
<keyword evidence="2" id="KW-0732">Signal</keyword>
<keyword evidence="4" id="KW-1185">Reference proteome</keyword>
<evidence type="ECO:0000256" key="1">
    <source>
        <dbReference type="SAM" id="MobiDB-lite"/>
    </source>
</evidence>
<feature type="chain" id="PRO_5046164574" evidence="2">
    <location>
        <begin position="20"/>
        <end position="838"/>
    </location>
</feature>
<protein>
    <submittedName>
        <fullName evidence="3">PIG-L family deacetylase</fullName>
        <ecNumber evidence="3">3.5.1.-</ecNumber>
    </submittedName>
</protein>
<dbReference type="EMBL" id="JBHSWI010000001">
    <property type="protein sequence ID" value="MFC6646912.1"/>
    <property type="molecule type" value="Genomic_DNA"/>
</dbReference>
<gene>
    <name evidence="3" type="ORF">ACFQBQ_15265</name>
</gene>
<feature type="compositionally biased region" description="Basic and acidic residues" evidence="1">
    <location>
        <begin position="40"/>
        <end position="51"/>
    </location>
</feature>
<dbReference type="SUPFAM" id="SSF102588">
    <property type="entry name" value="LmbE-like"/>
    <property type="match status" value="1"/>
</dbReference>
<evidence type="ECO:0000313" key="3">
    <source>
        <dbReference type="EMBL" id="MFC6646912.1"/>
    </source>
</evidence>
<dbReference type="RefSeq" id="WP_263371152.1">
    <property type="nucleotide sequence ID" value="NZ_JAGSYD010000002.1"/>
</dbReference>
<dbReference type="EC" id="3.5.1.-" evidence="3"/>
<proteinExistence type="predicted"/>
<dbReference type="InterPro" id="IPR003737">
    <property type="entry name" value="GlcNAc_PI_deacetylase-related"/>
</dbReference>
<dbReference type="Gene3D" id="3.40.50.10320">
    <property type="entry name" value="LmbE-like"/>
    <property type="match status" value="1"/>
</dbReference>
<comment type="caution">
    <text evidence="3">The sequence shown here is derived from an EMBL/GenBank/DDBJ whole genome shotgun (WGS) entry which is preliminary data.</text>
</comment>
<reference evidence="4" key="1">
    <citation type="journal article" date="2019" name="Int. J. Syst. Evol. Microbiol.">
        <title>The Global Catalogue of Microorganisms (GCM) 10K type strain sequencing project: providing services to taxonomists for standard genome sequencing and annotation.</title>
        <authorList>
            <consortium name="The Broad Institute Genomics Platform"/>
            <consortium name="The Broad Institute Genome Sequencing Center for Infectious Disease"/>
            <person name="Wu L."/>
            <person name="Ma J."/>
        </authorList>
    </citation>
    <scope>NUCLEOTIDE SEQUENCE [LARGE SCALE GENOMIC DNA]</scope>
    <source>
        <strain evidence="4">CGMCC 1.16026</strain>
    </source>
</reference>
<feature type="region of interest" description="Disordered" evidence="1">
    <location>
        <begin position="21"/>
        <end position="51"/>
    </location>
</feature>
<dbReference type="InterPro" id="IPR024078">
    <property type="entry name" value="LmbE-like_dom_sf"/>
</dbReference>
<feature type="signal peptide" evidence="2">
    <location>
        <begin position="1"/>
        <end position="19"/>
    </location>
</feature>
<evidence type="ECO:0000313" key="4">
    <source>
        <dbReference type="Proteomes" id="UP001596391"/>
    </source>
</evidence>
<dbReference type="Pfam" id="PF02585">
    <property type="entry name" value="PIG-L"/>
    <property type="match status" value="1"/>
</dbReference>
<organism evidence="3 4">
    <name type="scientific">Granulicella cerasi</name>
    <dbReference type="NCBI Taxonomy" id="741063"/>
    <lineage>
        <taxon>Bacteria</taxon>
        <taxon>Pseudomonadati</taxon>
        <taxon>Acidobacteriota</taxon>
        <taxon>Terriglobia</taxon>
        <taxon>Terriglobales</taxon>
        <taxon>Acidobacteriaceae</taxon>
        <taxon>Granulicella</taxon>
    </lineage>
</organism>
<evidence type="ECO:0000256" key="2">
    <source>
        <dbReference type="SAM" id="SignalP"/>
    </source>
</evidence>
<dbReference type="Proteomes" id="UP001596391">
    <property type="component" value="Unassembled WGS sequence"/>
</dbReference>
<keyword evidence="3" id="KW-0378">Hydrolase</keyword>
<dbReference type="GO" id="GO:0016787">
    <property type="term" value="F:hydrolase activity"/>
    <property type="evidence" value="ECO:0007669"/>
    <property type="project" value="UniProtKB-KW"/>
</dbReference>
<accession>A0ABW1ZDZ5</accession>